<accession>A0A5B9GLX0</accession>
<comment type="subcellular location">
    <subcellularLocation>
        <location evidence="1">Membrane</location>
        <topology evidence="1">Single-pass membrane protein</topology>
    </subcellularLocation>
</comment>
<organism evidence="4 5">
    <name type="scientific">Acetobacter oryzoeni</name>
    <dbReference type="NCBI Taxonomy" id="2500548"/>
    <lineage>
        <taxon>Bacteria</taxon>
        <taxon>Pseudomonadati</taxon>
        <taxon>Pseudomonadota</taxon>
        <taxon>Alphaproteobacteria</taxon>
        <taxon>Acetobacterales</taxon>
        <taxon>Acetobacteraceae</taxon>
        <taxon>Acetobacter</taxon>
    </lineage>
</organism>
<name>A0A5B9GLX0_9PROT</name>
<evidence type="ECO:0000256" key="2">
    <source>
        <dbReference type="ARBA" id="ARBA00022692"/>
    </source>
</evidence>
<sequence length="612" mass="71645">MTFEGKAMENFYKIIDHFGREIGLNTDGTLAPKKDNKDCSDVFLFISSRNQNIGYIIPESKRKVFCADDPFGECVYSLNVFYANVNQVAFTDVSNGFFLTSVDWGWLTFEARNMQEWELFTLRKIEYSCIAEKKYVVEVVHSIENFLENYSCFSELSSEQEKKSIILGFFAHIRHIKLEELEQICSHISRDTEWVNIICDQDQSIWSSFGLKPLTTWLNNRNTKPTSYIVGKDFDFLSDEIVPFDGYGTRSASATETIVRTIRALVKPTHDFCVLATARNEGIYLAEWVSYYKSIGFDGIYLYINDCEDNSRGILSSLEQEDYLEFFETVSKDGVNVQGKAYAHALSFLPQILNYRWVLIVDLDELFVYDKKQFKDLKSYFEFLEKKQVDTVAFDWINIGSNKQITWSEEPYFDRFSNKGFLEHEKLKTIFRPAKAAKSYPHFPVEFDNYSFIRRNSVGNLLKTRQNEEKHGPLGKHLNDAPDSRFAVIYHYYFKSIEEFIWKSARNRGDHPKNTDFLNTSFNEILVTWFLEHFEAENTVTSDSLSFPDISFLRDHFYEEYEKMLSIPTVKYEISINVDIFKNKLDTLLQKISQRKEFLGENQIKMLSMLEK</sequence>
<gene>
    <name evidence="4" type="ORF">EOV40_008450</name>
</gene>
<proteinExistence type="predicted"/>
<keyword evidence="3" id="KW-0472">Membrane</keyword>
<dbReference type="GO" id="GO:0005737">
    <property type="term" value="C:cytoplasm"/>
    <property type="evidence" value="ECO:0007669"/>
    <property type="project" value="TreeGrafter"/>
</dbReference>
<dbReference type="Pfam" id="PF13704">
    <property type="entry name" value="Glyco_tranf_2_4"/>
    <property type="match status" value="1"/>
</dbReference>
<evidence type="ECO:0000256" key="1">
    <source>
        <dbReference type="ARBA" id="ARBA00004167"/>
    </source>
</evidence>
<keyword evidence="3" id="KW-1133">Transmembrane helix</keyword>
<evidence type="ECO:0000256" key="3">
    <source>
        <dbReference type="ARBA" id="ARBA00022989"/>
    </source>
</evidence>
<keyword evidence="4" id="KW-0808">Transferase</keyword>
<dbReference type="RefSeq" id="WP_128105649.1">
    <property type="nucleotide sequence ID" value="NZ_CP042808.1"/>
</dbReference>
<dbReference type="AlphaFoldDB" id="A0A5B9GLX0"/>
<dbReference type="EMBL" id="CP042808">
    <property type="protein sequence ID" value="QEE85736.1"/>
    <property type="molecule type" value="Genomic_DNA"/>
</dbReference>
<dbReference type="Proteomes" id="UP000287027">
    <property type="component" value="Chromosome"/>
</dbReference>
<dbReference type="KEGG" id="aoy:EOV40_008450"/>
<dbReference type="GO" id="GO:0016757">
    <property type="term" value="F:glycosyltransferase activity"/>
    <property type="evidence" value="ECO:0007669"/>
    <property type="project" value="TreeGrafter"/>
</dbReference>
<keyword evidence="2" id="KW-0812">Transmembrane</keyword>
<evidence type="ECO:0000313" key="4">
    <source>
        <dbReference type="EMBL" id="QEE85736.1"/>
    </source>
</evidence>
<dbReference type="PANTHER" id="PTHR21461">
    <property type="entry name" value="GLYCOSYLTRANSFERASE FAMILY 92 PROTEIN"/>
    <property type="match status" value="1"/>
</dbReference>
<dbReference type="GO" id="GO:0016020">
    <property type="term" value="C:membrane"/>
    <property type="evidence" value="ECO:0007669"/>
    <property type="project" value="UniProtKB-SubCell"/>
</dbReference>
<keyword evidence="5" id="KW-1185">Reference proteome</keyword>
<reference evidence="4 5" key="1">
    <citation type="submission" date="2019-08" db="EMBL/GenBank/DDBJ databases">
        <title>Acetobacter oryzioeni sp. nov., isolated from Korean rice wine vinegar.</title>
        <authorList>
            <person name="Baek J.H."/>
            <person name="Kim K.H."/>
            <person name="Jeon C.O."/>
            <person name="Han D.M."/>
        </authorList>
    </citation>
    <scope>NUCLEOTIDE SEQUENCE [LARGE SCALE GENOMIC DNA]</scope>
    <source>
        <strain evidence="4 5">B6</strain>
    </source>
</reference>
<dbReference type="PANTHER" id="PTHR21461:SF69">
    <property type="entry name" value="GLYCOSYLTRANSFERASE FAMILY 92 PROTEIN"/>
    <property type="match status" value="1"/>
</dbReference>
<evidence type="ECO:0000313" key="5">
    <source>
        <dbReference type="Proteomes" id="UP000287027"/>
    </source>
</evidence>
<protein>
    <submittedName>
        <fullName evidence="4">Glycosyltransferase family 2 protein</fullName>
    </submittedName>
</protein>